<name>W7UGU7_RUMFL</name>
<keyword evidence="5" id="KW-1185">Reference proteome</keyword>
<dbReference type="SUPFAM" id="SSF55073">
    <property type="entry name" value="Nucleotide cyclase"/>
    <property type="match status" value="1"/>
</dbReference>
<dbReference type="NCBIfam" id="TIGR00254">
    <property type="entry name" value="GGDEF"/>
    <property type="match status" value="1"/>
</dbReference>
<dbReference type="CDD" id="cd01949">
    <property type="entry name" value="GGDEF"/>
    <property type="match status" value="1"/>
</dbReference>
<dbReference type="EMBL" id="ATAX01000028">
    <property type="protein sequence ID" value="EWM53143.1"/>
    <property type="molecule type" value="Genomic_DNA"/>
</dbReference>
<evidence type="ECO:0000313" key="4">
    <source>
        <dbReference type="EMBL" id="EWM53143.1"/>
    </source>
</evidence>
<dbReference type="PROSITE" id="PS50887">
    <property type="entry name" value="GGDEF"/>
    <property type="match status" value="1"/>
</dbReference>
<dbReference type="PANTHER" id="PTHR45138:SF9">
    <property type="entry name" value="DIGUANYLATE CYCLASE DGCM-RELATED"/>
    <property type="match status" value="1"/>
</dbReference>
<feature type="domain" description="GGDEF" evidence="3">
    <location>
        <begin position="267"/>
        <end position="401"/>
    </location>
</feature>
<evidence type="ECO:0000313" key="5">
    <source>
        <dbReference type="Proteomes" id="UP000019365"/>
    </source>
</evidence>
<feature type="transmembrane region" description="Helical" evidence="2">
    <location>
        <begin position="185"/>
        <end position="207"/>
    </location>
</feature>
<accession>W7UGU7</accession>
<sequence>MAKNKKSKGSGAYIFAGILLAIVYVINTFLVESIYWGNQTVSRQTSMAMNSLNRMNGELTAINTDCIGIAAGLKDAKDMPYIMMDTERRYGNIIAAQHQFEAIGGLSDEVMNRYNYTKSIITAYKSQLDSLGTKNVESGDYSQMGMIMKQDIYPLQVTASEMCTATIDTVTKDTQRIMAANTKKAFALMTAMMVVAILGEIAIWLFARRAKKARLELEEREKNLAEVDAKLKATRQKATDLAVTNVLTGMKNRYALDGDISDRLETGRFNIAVFDMDNFRSINDTYGYDFGDEYLAAVAEKLKEEFSDVAEIYNITGNEFCFVFNSNVSESQAMGIAQNIQRVMSSPYEVLNLAVQLPCSGAVYHYLPGDCLNVNSLLVKLDTALRSVKMNGGNMINTVMNM</sequence>
<dbReference type="InterPro" id="IPR029787">
    <property type="entry name" value="Nucleotide_cyclase"/>
</dbReference>
<dbReference type="SMART" id="SM00267">
    <property type="entry name" value="GGDEF"/>
    <property type="match status" value="1"/>
</dbReference>
<protein>
    <recommendedName>
        <fullName evidence="3">GGDEF domain-containing protein</fullName>
    </recommendedName>
</protein>
<proteinExistence type="predicted"/>
<gene>
    <name evidence="4" type="ORF">RF007C_16150</name>
</gene>
<organism evidence="4 5">
    <name type="scientific">Ruminococcus flavefaciens 007c</name>
    <dbReference type="NCBI Taxonomy" id="1341157"/>
    <lineage>
        <taxon>Bacteria</taxon>
        <taxon>Bacillati</taxon>
        <taxon>Bacillota</taxon>
        <taxon>Clostridia</taxon>
        <taxon>Eubacteriales</taxon>
        <taxon>Oscillospiraceae</taxon>
        <taxon>Ruminococcus</taxon>
    </lineage>
</organism>
<dbReference type="GO" id="GO:0052621">
    <property type="term" value="F:diguanylate cyclase activity"/>
    <property type="evidence" value="ECO:0007669"/>
    <property type="project" value="TreeGrafter"/>
</dbReference>
<dbReference type="AlphaFoldDB" id="W7UGU7"/>
<keyword evidence="1" id="KW-0175">Coiled coil</keyword>
<dbReference type="eggNOG" id="COG5001">
    <property type="taxonomic scope" value="Bacteria"/>
</dbReference>
<keyword evidence="2" id="KW-0472">Membrane</keyword>
<dbReference type="PATRIC" id="fig|1341157.4.peg.2628"/>
<dbReference type="OrthoDB" id="9807794at2"/>
<dbReference type="Gene3D" id="3.30.70.270">
    <property type="match status" value="1"/>
</dbReference>
<evidence type="ECO:0000256" key="1">
    <source>
        <dbReference type="SAM" id="Coils"/>
    </source>
</evidence>
<dbReference type="InterPro" id="IPR050469">
    <property type="entry name" value="Diguanylate_Cyclase"/>
</dbReference>
<dbReference type="RefSeq" id="WP_019679712.1">
    <property type="nucleotide sequence ID" value="NZ_ATAX01000028.1"/>
</dbReference>
<dbReference type="InterPro" id="IPR043128">
    <property type="entry name" value="Rev_trsase/Diguanyl_cyclase"/>
</dbReference>
<evidence type="ECO:0000259" key="3">
    <source>
        <dbReference type="PROSITE" id="PS50887"/>
    </source>
</evidence>
<feature type="transmembrane region" description="Helical" evidence="2">
    <location>
        <begin position="12"/>
        <end position="36"/>
    </location>
</feature>
<dbReference type="InterPro" id="IPR000160">
    <property type="entry name" value="GGDEF_dom"/>
</dbReference>
<evidence type="ECO:0000256" key="2">
    <source>
        <dbReference type="SAM" id="Phobius"/>
    </source>
</evidence>
<dbReference type="PANTHER" id="PTHR45138">
    <property type="entry name" value="REGULATORY COMPONENTS OF SENSORY TRANSDUCTION SYSTEM"/>
    <property type="match status" value="1"/>
</dbReference>
<comment type="caution">
    <text evidence="4">The sequence shown here is derived from an EMBL/GenBank/DDBJ whole genome shotgun (WGS) entry which is preliminary data.</text>
</comment>
<reference evidence="4 5" key="1">
    <citation type="journal article" date="2014" name="PLoS ONE">
        <title>Rumen cellulosomics: divergent fiber-degrading strategies revealed by comparative genome-wide analysis of six ruminococcal strains.</title>
        <authorList>
            <person name="Dassa B."/>
            <person name="Borovok I."/>
            <person name="Ruimy-Israeli V."/>
            <person name="Lamed R."/>
            <person name="Flint H.J."/>
            <person name="Duncan S.H."/>
            <person name="Henrissat B."/>
            <person name="Coutinho P."/>
            <person name="Morrison M."/>
            <person name="Mosoni P."/>
            <person name="Yeoman C.J."/>
            <person name="White B.A."/>
            <person name="Bayer E.A."/>
        </authorList>
    </citation>
    <scope>NUCLEOTIDE SEQUENCE [LARGE SCALE GENOMIC DNA]</scope>
    <source>
        <strain evidence="4 5">007c</strain>
    </source>
</reference>
<dbReference type="Pfam" id="PF00990">
    <property type="entry name" value="GGDEF"/>
    <property type="match status" value="1"/>
</dbReference>
<feature type="coiled-coil region" evidence="1">
    <location>
        <begin position="207"/>
        <end position="237"/>
    </location>
</feature>
<dbReference type="Proteomes" id="UP000019365">
    <property type="component" value="Unassembled WGS sequence"/>
</dbReference>
<keyword evidence="2" id="KW-1133">Transmembrane helix</keyword>
<keyword evidence="2" id="KW-0812">Transmembrane</keyword>